<proteinExistence type="predicted"/>
<dbReference type="Gene3D" id="3.30.70.330">
    <property type="match status" value="1"/>
</dbReference>
<organism evidence="7 8">
    <name type="scientific">Crucibulum laeve</name>
    <dbReference type="NCBI Taxonomy" id="68775"/>
    <lineage>
        <taxon>Eukaryota</taxon>
        <taxon>Fungi</taxon>
        <taxon>Dikarya</taxon>
        <taxon>Basidiomycota</taxon>
        <taxon>Agaricomycotina</taxon>
        <taxon>Agaricomycetes</taxon>
        <taxon>Agaricomycetidae</taxon>
        <taxon>Agaricales</taxon>
        <taxon>Agaricineae</taxon>
        <taxon>Nidulariaceae</taxon>
        <taxon>Crucibulum</taxon>
    </lineage>
</organism>
<dbReference type="InterPro" id="IPR012677">
    <property type="entry name" value="Nucleotide-bd_a/b_plait_sf"/>
</dbReference>
<keyword evidence="2 4" id="KW-0694">RNA-binding</keyword>
<dbReference type="CDD" id="cd12355">
    <property type="entry name" value="RRM_RBM18"/>
    <property type="match status" value="1"/>
</dbReference>
<gene>
    <name evidence="7" type="ORF">BDQ12DRAFT_685713</name>
</gene>
<feature type="domain" description="RRM" evidence="6">
    <location>
        <begin position="54"/>
        <end position="135"/>
    </location>
</feature>
<dbReference type="EMBL" id="ML213610">
    <property type="protein sequence ID" value="TFK37034.1"/>
    <property type="molecule type" value="Genomic_DNA"/>
</dbReference>
<dbReference type="Proteomes" id="UP000308652">
    <property type="component" value="Unassembled WGS sequence"/>
</dbReference>
<dbReference type="Pfam" id="PF00076">
    <property type="entry name" value="RRM_1"/>
    <property type="match status" value="1"/>
</dbReference>
<feature type="region of interest" description="Disordered" evidence="5">
    <location>
        <begin position="192"/>
        <end position="339"/>
    </location>
</feature>
<dbReference type="GO" id="GO:0003723">
    <property type="term" value="F:RNA binding"/>
    <property type="evidence" value="ECO:0007669"/>
    <property type="project" value="UniProtKB-UniRule"/>
</dbReference>
<feature type="compositionally biased region" description="Polar residues" evidence="5">
    <location>
        <begin position="269"/>
        <end position="283"/>
    </location>
</feature>
<name>A0A5C3LVA8_9AGAR</name>
<keyword evidence="8" id="KW-1185">Reference proteome</keyword>
<sequence>MDMDISDSLDSLLPGPNQPSTSSLSDHLSYPTHEDEAIVDQLEQPEQPRQLLKDRLYIGNLHPSVDEYSLLKIFSKFGKVSKLDFLFHKTGLLKGKPRGYAFIEYGNKDDARKALMLAHDKLLRGRKLVVTYAHQAPLDSSGAPSPYGAPGKHRKGMMETGRPTTLSMLKTGMGSRRDGTQDKIARMEAKLRQMESTNPKPAPPRSDASSPSTPVTSQLSTLPIHPSLPLKPPPQLSLNKSTPLPQANSSQMPLKPKIPLPSLPFFPSARSSHLNTPPLSRPNSTSISKSSLTPKSTSSLTPVSLGPHQPRAAHVAKSKLLGVKIKPKEKEKRSTPEVK</sequence>
<feature type="compositionally biased region" description="Basic and acidic residues" evidence="5">
    <location>
        <begin position="326"/>
        <end position="339"/>
    </location>
</feature>
<evidence type="ECO:0000313" key="8">
    <source>
        <dbReference type="Proteomes" id="UP000308652"/>
    </source>
</evidence>
<feature type="region of interest" description="Disordered" evidence="5">
    <location>
        <begin position="139"/>
        <end position="160"/>
    </location>
</feature>
<reference evidence="7 8" key="1">
    <citation type="journal article" date="2019" name="Nat. Ecol. Evol.">
        <title>Megaphylogeny resolves global patterns of mushroom evolution.</title>
        <authorList>
            <person name="Varga T."/>
            <person name="Krizsan K."/>
            <person name="Foldi C."/>
            <person name="Dima B."/>
            <person name="Sanchez-Garcia M."/>
            <person name="Sanchez-Ramirez S."/>
            <person name="Szollosi G.J."/>
            <person name="Szarkandi J.G."/>
            <person name="Papp V."/>
            <person name="Albert L."/>
            <person name="Andreopoulos W."/>
            <person name="Angelini C."/>
            <person name="Antonin V."/>
            <person name="Barry K.W."/>
            <person name="Bougher N.L."/>
            <person name="Buchanan P."/>
            <person name="Buyck B."/>
            <person name="Bense V."/>
            <person name="Catcheside P."/>
            <person name="Chovatia M."/>
            <person name="Cooper J."/>
            <person name="Damon W."/>
            <person name="Desjardin D."/>
            <person name="Finy P."/>
            <person name="Geml J."/>
            <person name="Haridas S."/>
            <person name="Hughes K."/>
            <person name="Justo A."/>
            <person name="Karasinski D."/>
            <person name="Kautmanova I."/>
            <person name="Kiss B."/>
            <person name="Kocsube S."/>
            <person name="Kotiranta H."/>
            <person name="LaButti K.M."/>
            <person name="Lechner B.E."/>
            <person name="Liimatainen K."/>
            <person name="Lipzen A."/>
            <person name="Lukacs Z."/>
            <person name="Mihaltcheva S."/>
            <person name="Morgado L.N."/>
            <person name="Niskanen T."/>
            <person name="Noordeloos M.E."/>
            <person name="Ohm R.A."/>
            <person name="Ortiz-Santana B."/>
            <person name="Ovrebo C."/>
            <person name="Racz N."/>
            <person name="Riley R."/>
            <person name="Savchenko A."/>
            <person name="Shiryaev A."/>
            <person name="Soop K."/>
            <person name="Spirin V."/>
            <person name="Szebenyi C."/>
            <person name="Tomsovsky M."/>
            <person name="Tulloss R.E."/>
            <person name="Uehling J."/>
            <person name="Grigoriev I.V."/>
            <person name="Vagvolgyi C."/>
            <person name="Papp T."/>
            <person name="Martin F.M."/>
            <person name="Miettinen O."/>
            <person name="Hibbett D.S."/>
            <person name="Nagy L.G."/>
        </authorList>
    </citation>
    <scope>NUCLEOTIDE SEQUENCE [LARGE SCALE GENOMIC DNA]</scope>
    <source>
        <strain evidence="7 8">CBS 166.37</strain>
    </source>
</reference>
<dbReference type="SUPFAM" id="SSF54928">
    <property type="entry name" value="RNA-binding domain, RBD"/>
    <property type="match status" value="1"/>
</dbReference>
<dbReference type="InterPro" id="IPR000504">
    <property type="entry name" value="RRM_dom"/>
</dbReference>
<evidence type="ECO:0000256" key="5">
    <source>
        <dbReference type="SAM" id="MobiDB-lite"/>
    </source>
</evidence>
<feature type="region of interest" description="Disordered" evidence="5">
    <location>
        <begin position="1"/>
        <end position="29"/>
    </location>
</feature>
<dbReference type="OrthoDB" id="6730379at2759"/>
<protein>
    <recommendedName>
        <fullName evidence="1">Probable RNA-binding protein 18</fullName>
    </recommendedName>
    <alternativeName>
        <fullName evidence="3">RNA-binding motif protein 18</fullName>
    </alternativeName>
</protein>
<evidence type="ECO:0000259" key="6">
    <source>
        <dbReference type="PROSITE" id="PS50102"/>
    </source>
</evidence>
<dbReference type="SMART" id="SM00360">
    <property type="entry name" value="RRM"/>
    <property type="match status" value="1"/>
</dbReference>
<evidence type="ECO:0000256" key="2">
    <source>
        <dbReference type="ARBA" id="ARBA00022884"/>
    </source>
</evidence>
<evidence type="ECO:0000256" key="3">
    <source>
        <dbReference type="ARBA" id="ARBA00030780"/>
    </source>
</evidence>
<dbReference type="PROSITE" id="PS50102">
    <property type="entry name" value="RRM"/>
    <property type="match status" value="1"/>
</dbReference>
<dbReference type="InterPro" id="IPR035979">
    <property type="entry name" value="RBD_domain_sf"/>
</dbReference>
<feature type="compositionally biased region" description="Polar residues" evidence="5">
    <location>
        <begin position="239"/>
        <end position="252"/>
    </location>
</feature>
<dbReference type="InterPro" id="IPR039157">
    <property type="entry name" value="RBM18_RRM"/>
</dbReference>
<evidence type="ECO:0000313" key="7">
    <source>
        <dbReference type="EMBL" id="TFK37034.1"/>
    </source>
</evidence>
<feature type="compositionally biased region" description="Low complexity" evidence="5">
    <location>
        <begin position="205"/>
        <end position="214"/>
    </location>
</feature>
<dbReference type="STRING" id="68775.A0A5C3LVA8"/>
<accession>A0A5C3LVA8</accession>
<evidence type="ECO:0000256" key="4">
    <source>
        <dbReference type="PROSITE-ProRule" id="PRU00176"/>
    </source>
</evidence>
<dbReference type="AlphaFoldDB" id="A0A5C3LVA8"/>
<evidence type="ECO:0000256" key="1">
    <source>
        <dbReference type="ARBA" id="ARBA00021141"/>
    </source>
</evidence>
<dbReference type="PANTHER" id="PTHR23189">
    <property type="entry name" value="RNA RECOGNITION MOTIF-CONTAINING"/>
    <property type="match status" value="1"/>
</dbReference>
<feature type="compositionally biased region" description="Low complexity" evidence="5">
    <location>
        <begin position="284"/>
        <end position="304"/>
    </location>
</feature>